<evidence type="ECO:0000313" key="3">
    <source>
        <dbReference type="Proteomes" id="UP000526083"/>
    </source>
</evidence>
<feature type="compositionally biased region" description="Basic and acidic residues" evidence="1">
    <location>
        <begin position="37"/>
        <end position="52"/>
    </location>
</feature>
<feature type="non-terminal residue" evidence="2">
    <location>
        <position position="1"/>
    </location>
</feature>
<dbReference type="Proteomes" id="UP000526083">
    <property type="component" value="Unassembled WGS sequence"/>
</dbReference>
<dbReference type="EMBL" id="JACGWY010000004">
    <property type="protein sequence ID" value="MBA8817125.1"/>
    <property type="molecule type" value="Genomic_DNA"/>
</dbReference>
<dbReference type="AlphaFoldDB" id="A0A7W3PM11"/>
<comment type="caution">
    <text evidence="2">The sequence shown here is derived from an EMBL/GenBank/DDBJ whole genome shotgun (WGS) entry which is preliminary data.</text>
</comment>
<evidence type="ECO:0000313" key="2">
    <source>
        <dbReference type="EMBL" id="MBA8817125.1"/>
    </source>
</evidence>
<protein>
    <recommendedName>
        <fullName evidence="4">Argininosuccinate synthase</fullName>
    </recommendedName>
</protein>
<reference evidence="2 3" key="1">
    <citation type="submission" date="2020-07" db="EMBL/GenBank/DDBJ databases">
        <title>Sequencing the genomes of 1000 actinobacteria strains.</title>
        <authorList>
            <person name="Klenk H.-P."/>
        </authorList>
    </citation>
    <scope>NUCLEOTIDE SEQUENCE [LARGE SCALE GENOMIC DNA]</scope>
    <source>
        <strain evidence="2 3">DSM 27576</strain>
    </source>
</reference>
<organism evidence="2 3">
    <name type="scientific">Microbacterium halimionae</name>
    <dbReference type="NCBI Taxonomy" id="1526413"/>
    <lineage>
        <taxon>Bacteria</taxon>
        <taxon>Bacillati</taxon>
        <taxon>Actinomycetota</taxon>
        <taxon>Actinomycetes</taxon>
        <taxon>Micrococcales</taxon>
        <taxon>Microbacteriaceae</taxon>
        <taxon>Microbacterium</taxon>
    </lineage>
</organism>
<proteinExistence type="predicted"/>
<feature type="region of interest" description="Disordered" evidence="1">
    <location>
        <begin position="37"/>
        <end position="70"/>
    </location>
</feature>
<accession>A0A7W3PM11</accession>
<evidence type="ECO:0008006" key="4">
    <source>
        <dbReference type="Google" id="ProtNLM"/>
    </source>
</evidence>
<sequence>LDIADSRSRLEQYASLGLIGGATGELVGELERGGAEEITEHATDRSAAREELADAVDEASEAAAFDSGTD</sequence>
<keyword evidence="3" id="KW-1185">Reference proteome</keyword>
<feature type="compositionally biased region" description="Low complexity" evidence="1">
    <location>
        <begin position="61"/>
        <end position="70"/>
    </location>
</feature>
<gene>
    <name evidence="2" type="ORF">FHX48_002219</name>
</gene>
<evidence type="ECO:0000256" key="1">
    <source>
        <dbReference type="SAM" id="MobiDB-lite"/>
    </source>
</evidence>
<name>A0A7W3PM11_9MICO</name>